<dbReference type="PANTHER" id="PTHR33927">
    <property type="entry name" value="TRANSMEMBRANE PROTEIN"/>
    <property type="match status" value="1"/>
</dbReference>
<accession>A0ABY9EGV6</accession>
<feature type="transmembrane region" description="Helical" evidence="1">
    <location>
        <begin position="213"/>
        <end position="230"/>
    </location>
</feature>
<dbReference type="InterPro" id="IPR039261">
    <property type="entry name" value="FNR_nucleotide-bd"/>
</dbReference>
<dbReference type="EMBL" id="CP098023">
    <property type="protein sequence ID" value="WKD51532.1"/>
    <property type="molecule type" value="Genomic_DNA"/>
</dbReference>
<feature type="transmembrane region" description="Helical" evidence="1">
    <location>
        <begin position="150"/>
        <end position="169"/>
    </location>
</feature>
<evidence type="ECO:0000313" key="3">
    <source>
        <dbReference type="Proteomes" id="UP001321520"/>
    </source>
</evidence>
<dbReference type="InterPro" id="IPR052979">
    <property type="entry name" value="Adenylate-forming_domain"/>
</dbReference>
<gene>
    <name evidence="2" type="ORF">M8T91_08965</name>
</gene>
<dbReference type="PANTHER" id="PTHR33927:SF5">
    <property type="entry name" value="ENZYME, PUTATIVE (AFU_ORTHOLOGUE AFUA_8G01222)-RELATED"/>
    <property type="match status" value="1"/>
</dbReference>
<protein>
    <submittedName>
        <fullName evidence="2">Uncharacterized protein</fullName>
    </submittedName>
</protein>
<dbReference type="RefSeq" id="WP_301418891.1">
    <property type="nucleotide sequence ID" value="NZ_CP098023.1"/>
</dbReference>
<keyword evidence="1" id="KW-0812">Transmembrane</keyword>
<organism evidence="2 3">
    <name type="scientific">Microbulbifer spongiae</name>
    <dbReference type="NCBI Taxonomy" id="2944933"/>
    <lineage>
        <taxon>Bacteria</taxon>
        <taxon>Pseudomonadati</taxon>
        <taxon>Pseudomonadota</taxon>
        <taxon>Gammaproteobacteria</taxon>
        <taxon>Cellvibrionales</taxon>
        <taxon>Microbulbiferaceae</taxon>
        <taxon>Microbulbifer</taxon>
    </lineage>
</organism>
<keyword evidence="1" id="KW-1133">Transmembrane helix</keyword>
<reference evidence="2 3" key="1">
    <citation type="submission" date="2022-05" db="EMBL/GenBank/DDBJ databases">
        <title>Microbulbifer sp. nov., isolated from sponge.</title>
        <authorList>
            <person name="Gao L."/>
        </authorList>
    </citation>
    <scope>NUCLEOTIDE SEQUENCE [LARGE SCALE GENOMIC DNA]</scope>
    <source>
        <strain evidence="2 3">MI-G</strain>
    </source>
</reference>
<keyword evidence="3" id="KW-1185">Reference proteome</keyword>
<evidence type="ECO:0000313" key="2">
    <source>
        <dbReference type="EMBL" id="WKD51532.1"/>
    </source>
</evidence>
<feature type="transmembrane region" description="Helical" evidence="1">
    <location>
        <begin position="189"/>
        <end position="207"/>
    </location>
</feature>
<dbReference type="Proteomes" id="UP001321520">
    <property type="component" value="Chromosome"/>
</dbReference>
<proteinExistence type="predicted"/>
<feature type="transmembrane region" description="Helical" evidence="1">
    <location>
        <begin position="110"/>
        <end position="130"/>
    </location>
</feature>
<dbReference type="SUPFAM" id="SSF52343">
    <property type="entry name" value="Ferredoxin reductase-like, C-terminal NADP-linked domain"/>
    <property type="match status" value="1"/>
</dbReference>
<evidence type="ECO:0000256" key="1">
    <source>
        <dbReference type="SAM" id="Phobius"/>
    </source>
</evidence>
<sequence>MMDAVIEKIALDVKPSLLRKILRHRYLEHYNLLFLLVFAVNAGIFWYGFTQADWWSKQGDSLPVLLDLILANFAVAVLVRQQYVINFFFWIATRAPVSWPLWIRWHLAKVYHFGGLHSGGAVAGTLWYAVYLTALVYQQDYALSNTSNSLLIVAFLLMAILILIVAMALPSVRRRFHNHFELVHRFGGWLVLILFWIQTCLLVSGISDLIQSPSFWGLCIITFSVILPWLRLKKVKIDIDSPSSHVALTRFDHGVTPFAGSSTAISRNPLLEWHSFANVPTPGEDGFRLTISRAGDWTGRFIDDRPKQVWTKGIPTAGVANIEVLFKKVVYIATGSGIGPCLPHLLAKKVPASLVWSTRNPRKTYGNTLVDEVLDAVPDALIWDTSSHGKPDLVKLAQNAVLKTGAEAVICIANQPLTQKVVYEVELQGIPAYGAIWDS</sequence>
<feature type="transmembrane region" description="Helical" evidence="1">
    <location>
        <begin position="30"/>
        <end position="49"/>
    </location>
</feature>
<name>A0ABY9EGV6_9GAMM</name>
<keyword evidence="1" id="KW-0472">Membrane</keyword>